<comment type="caution">
    <text evidence="2">The sequence shown here is derived from an EMBL/GenBank/DDBJ whole genome shotgun (WGS) entry which is preliminary data.</text>
</comment>
<evidence type="ECO:0008006" key="4">
    <source>
        <dbReference type="Google" id="ProtNLM"/>
    </source>
</evidence>
<evidence type="ECO:0000256" key="1">
    <source>
        <dbReference type="SAM" id="MobiDB-lite"/>
    </source>
</evidence>
<organism evidence="2 3">
    <name type="scientific">Ophiocordyceps australis</name>
    <dbReference type="NCBI Taxonomy" id="1399860"/>
    <lineage>
        <taxon>Eukaryota</taxon>
        <taxon>Fungi</taxon>
        <taxon>Dikarya</taxon>
        <taxon>Ascomycota</taxon>
        <taxon>Pezizomycotina</taxon>
        <taxon>Sordariomycetes</taxon>
        <taxon>Hypocreomycetidae</taxon>
        <taxon>Hypocreales</taxon>
        <taxon>Ophiocordycipitaceae</taxon>
        <taxon>Ophiocordyceps</taxon>
    </lineage>
</organism>
<dbReference type="OrthoDB" id="1935484at2759"/>
<reference evidence="2 3" key="1">
    <citation type="submission" date="2017-06" db="EMBL/GenBank/DDBJ databases">
        <title>Ant-infecting Ophiocordyceps genomes reveal a high diversity of potential behavioral manipulation genes and a possible major role for enterotoxins.</title>
        <authorList>
            <person name="De Bekker C."/>
            <person name="Evans H.C."/>
            <person name="Brachmann A."/>
            <person name="Hughes D.P."/>
        </authorList>
    </citation>
    <scope>NUCLEOTIDE SEQUENCE [LARGE SCALE GENOMIC DNA]</scope>
    <source>
        <strain evidence="2 3">1348a</strain>
    </source>
</reference>
<name>A0A2C5Z4C3_9HYPO</name>
<dbReference type="Proteomes" id="UP000224854">
    <property type="component" value="Unassembled WGS sequence"/>
</dbReference>
<feature type="region of interest" description="Disordered" evidence="1">
    <location>
        <begin position="1"/>
        <end position="28"/>
    </location>
</feature>
<evidence type="ECO:0000313" key="3">
    <source>
        <dbReference type="Proteomes" id="UP000224854"/>
    </source>
</evidence>
<keyword evidence="3" id="KW-1185">Reference proteome</keyword>
<accession>A0A2C5Z4C3</accession>
<dbReference type="AlphaFoldDB" id="A0A2C5Z4C3"/>
<dbReference type="EMBL" id="NJEU01000424">
    <property type="protein sequence ID" value="PHH74552.1"/>
    <property type="molecule type" value="Genomic_DNA"/>
</dbReference>
<gene>
    <name evidence="2" type="ORF">CDD82_4884</name>
</gene>
<evidence type="ECO:0000313" key="2">
    <source>
        <dbReference type="EMBL" id="PHH74552.1"/>
    </source>
</evidence>
<sequence length="143" mass="16180">MTTVLSRDIDTKDSPSDSGKSLSSSIPPLGVPLQKRPWFRSSSVIDKHAIATQPSVFDDATTADKYQPPADWENTHRFDPLFRWTWSEELRLVRKVDLYIMVWTCIMFMALELDRANISQALTDDLLGDLQMTTNGKCCKVGV</sequence>
<proteinExistence type="predicted"/>
<protein>
    <recommendedName>
        <fullName evidence="4">Major facilitator superfamily (MFS) profile domain-containing protein</fullName>
    </recommendedName>
</protein>
<feature type="compositionally biased region" description="Low complexity" evidence="1">
    <location>
        <begin position="16"/>
        <end position="28"/>
    </location>
</feature>